<reference evidence="5 6" key="1">
    <citation type="submission" date="2019-03" db="EMBL/GenBank/DDBJ databases">
        <title>Genomic Encyclopedia of Type Strains, Phase III (KMG-III): the genomes of soil and plant-associated and newly described type strains.</title>
        <authorList>
            <person name="Whitman W."/>
        </authorList>
    </citation>
    <scope>NUCLEOTIDE SEQUENCE [LARGE SCALE GENOMIC DNA]</scope>
    <source>
        <strain evidence="5 6">VKM Ac-2575</strain>
    </source>
</reference>
<dbReference type="InterPro" id="IPR049174">
    <property type="entry name" value="Beta-AFase-like"/>
</dbReference>
<dbReference type="PANTHER" id="PTHR43465">
    <property type="entry name" value="DUF1680 DOMAIN PROTEIN (AFU_ORTHOLOGUE AFUA_1G08910)"/>
    <property type="match status" value="1"/>
</dbReference>
<dbReference type="InterPro" id="IPR049046">
    <property type="entry name" value="Beta-AFase-like_GH127_middle"/>
</dbReference>
<name>A0A4R7T7U4_9ACTN</name>
<evidence type="ECO:0000313" key="6">
    <source>
        <dbReference type="Proteomes" id="UP000295151"/>
    </source>
</evidence>
<feature type="domain" description="Non-reducing end beta-L-arabinofuranosidase-like GH127 C-terminal" evidence="4">
    <location>
        <begin position="518"/>
        <end position="628"/>
    </location>
</feature>
<keyword evidence="6" id="KW-1185">Reference proteome</keyword>
<evidence type="ECO:0000313" key="5">
    <source>
        <dbReference type="EMBL" id="TDU87208.1"/>
    </source>
</evidence>
<organism evidence="5 6">
    <name type="scientific">Kribbella voronezhensis</name>
    <dbReference type="NCBI Taxonomy" id="2512212"/>
    <lineage>
        <taxon>Bacteria</taxon>
        <taxon>Bacillati</taxon>
        <taxon>Actinomycetota</taxon>
        <taxon>Actinomycetes</taxon>
        <taxon>Propionibacteriales</taxon>
        <taxon>Kribbellaceae</taxon>
        <taxon>Kribbella</taxon>
    </lineage>
</organism>
<gene>
    <name evidence="5" type="ORF">EV138_0726</name>
</gene>
<feature type="domain" description="Non-reducing end beta-L-arabinofuranosidase-like GH127 middle" evidence="3">
    <location>
        <begin position="441"/>
        <end position="516"/>
    </location>
</feature>
<proteinExistence type="predicted"/>
<dbReference type="Pfam" id="PF20736">
    <property type="entry name" value="Glyco_hydro127M"/>
    <property type="match status" value="1"/>
</dbReference>
<sequence length="630" mass="68965">MNAHIRTAPARTQIPGPAAPRRRPRLEPLASSAVRLGPASLLGGWQELNATATIPHCVDNVDRTGVIANFRRLTEEAPRQDFRGFWFADSDLYKTLEAIGWEMGRSGTDRWVPMLSELADLLEQVQKADGYLNTYVQGKPDEEPFSHPEFTHEFYCAGHLMQAAVALHRGAGDERFLAIARRVADLIVSSFGDDGRPIIDGHPEVETALIELYRETGEESYLRAAELQVERRGHGSLPAGRFGSQYYQDHLPVREATEAIGHSVRQLYLAAGVTDLYLENGDQTLLRAMEQLWDSAFGTKMYLTGGHGSRHRDEAYGDPYELPPDRAYAETCASIAALQWCWRMLLATGQARYAEEMERALLNAIAASIAHNGTAFFYSNPLQLRTGHDGSSEDAPSERLPWYDCACCPPNLARLYASLHGYAATSDATGLQLHLVAAGTFTAENLTAVVETGYPWDGDVMVTVRGRGELAVRVPAWATGASADVTAAKLLAEPIPGEYLRVSCDDGATVRLRLPMTPRLVRADDRVDAVRGCVAIERGPIVYCVEQADLPEGILVEQLRLEPSATIVEEPGQDGVRLRLPALVSPLDTGLYQPYAPTSSTGTSVTVTAVPYQAWANRGPGAMRVWLPLA</sequence>
<comment type="caution">
    <text evidence="5">The sequence shown here is derived from an EMBL/GenBank/DDBJ whole genome shotgun (WGS) entry which is preliminary data.</text>
</comment>
<dbReference type="Proteomes" id="UP000295151">
    <property type="component" value="Unassembled WGS sequence"/>
</dbReference>
<dbReference type="AlphaFoldDB" id="A0A4R7T7U4"/>
<dbReference type="EMBL" id="SOCE01000001">
    <property type="protein sequence ID" value="TDU87208.1"/>
    <property type="molecule type" value="Genomic_DNA"/>
</dbReference>
<dbReference type="InterPro" id="IPR012878">
    <property type="entry name" value="Beta-AFase-like_GH127_cat"/>
</dbReference>
<dbReference type="Pfam" id="PF07944">
    <property type="entry name" value="Beta-AFase-like_GH127_cat"/>
    <property type="match status" value="1"/>
</dbReference>
<dbReference type="InterPro" id="IPR008928">
    <property type="entry name" value="6-hairpin_glycosidase_sf"/>
</dbReference>
<evidence type="ECO:0000256" key="1">
    <source>
        <dbReference type="SAM" id="MobiDB-lite"/>
    </source>
</evidence>
<dbReference type="InterPro" id="IPR049049">
    <property type="entry name" value="Beta-AFase-like_GH127_C"/>
</dbReference>
<dbReference type="SUPFAM" id="SSF48208">
    <property type="entry name" value="Six-hairpin glycosidases"/>
    <property type="match status" value="1"/>
</dbReference>
<evidence type="ECO:0000259" key="2">
    <source>
        <dbReference type="Pfam" id="PF07944"/>
    </source>
</evidence>
<evidence type="ECO:0008006" key="7">
    <source>
        <dbReference type="Google" id="ProtNLM"/>
    </source>
</evidence>
<dbReference type="GO" id="GO:0005975">
    <property type="term" value="P:carbohydrate metabolic process"/>
    <property type="evidence" value="ECO:0007669"/>
    <property type="project" value="InterPro"/>
</dbReference>
<protein>
    <recommendedName>
        <fullName evidence="7">Glycoside hydrolase family 127 protein</fullName>
    </recommendedName>
</protein>
<evidence type="ECO:0000259" key="3">
    <source>
        <dbReference type="Pfam" id="PF20736"/>
    </source>
</evidence>
<evidence type="ECO:0000259" key="4">
    <source>
        <dbReference type="Pfam" id="PF20737"/>
    </source>
</evidence>
<dbReference type="Pfam" id="PF20737">
    <property type="entry name" value="Glyco_hydro127C"/>
    <property type="match status" value="1"/>
</dbReference>
<accession>A0A4R7T7U4</accession>
<feature type="region of interest" description="Disordered" evidence="1">
    <location>
        <begin position="1"/>
        <end position="23"/>
    </location>
</feature>
<dbReference type="PANTHER" id="PTHR43465:SF2">
    <property type="entry name" value="DUF1680 DOMAIN PROTEIN (AFU_ORTHOLOGUE AFUA_1G08910)"/>
    <property type="match status" value="1"/>
</dbReference>
<feature type="domain" description="Non-reducing end beta-L-arabinofuranosidase-like GH127 catalytic" evidence="2">
    <location>
        <begin position="34"/>
        <end position="419"/>
    </location>
</feature>